<evidence type="ECO:0000313" key="2">
    <source>
        <dbReference type="EMBL" id="UUC45552.1"/>
    </source>
</evidence>
<feature type="domain" description="HNH nuclease" evidence="1">
    <location>
        <begin position="199"/>
        <end position="251"/>
    </location>
</feature>
<organism evidence="2 3">
    <name type="scientific">Flavobacterium cerinum</name>
    <dbReference type="NCBI Taxonomy" id="2502784"/>
    <lineage>
        <taxon>Bacteria</taxon>
        <taxon>Pseudomonadati</taxon>
        <taxon>Bacteroidota</taxon>
        <taxon>Flavobacteriia</taxon>
        <taxon>Flavobacteriales</taxon>
        <taxon>Flavobacteriaceae</taxon>
        <taxon>Flavobacterium</taxon>
    </lineage>
</organism>
<proteinExistence type="predicted"/>
<accession>A0ABY5IRS2</accession>
<dbReference type="InterPro" id="IPR003615">
    <property type="entry name" value="HNH_nuc"/>
</dbReference>
<dbReference type="Pfam" id="PF13391">
    <property type="entry name" value="HNH_2"/>
    <property type="match status" value="1"/>
</dbReference>
<protein>
    <submittedName>
        <fullName evidence="2">HNH endonuclease</fullName>
    </submittedName>
</protein>
<keyword evidence="2" id="KW-0255">Endonuclease</keyword>
<keyword evidence="2" id="KW-0378">Hydrolase</keyword>
<dbReference type="RefSeq" id="WP_256551245.1">
    <property type="nucleotide sequence ID" value="NZ_CP101751.1"/>
</dbReference>
<evidence type="ECO:0000313" key="3">
    <source>
        <dbReference type="Proteomes" id="UP001059844"/>
    </source>
</evidence>
<keyword evidence="2" id="KW-0540">Nuclease</keyword>
<dbReference type="Proteomes" id="UP001059844">
    <property type="component" value="Chromosome"/>
</dbReference>
<evidence type="ECO:0000259" key="1">
    <source>
        <dbReference type="Pfam" id="PF13391"/>
    </source>
</evidence>
<reference evidence="2" key="1">
    <citation type="submission" date="2022-07" db="EMBL/GenBank/DDBJ databases">
        <title>Isolation, identification, and degradation of a PFOSA degrading strain from sewage treatment plant.</title>
        <authorList>
            <person name="Zhang L."/>
            <person name="Huo Y."/>
        </authorList>
    </citation>
    <scope>NUCLEOTIDE SEQUENCE</scope>
    <source>
        <strain evidence="2">C1</strain>
    </source>
</reference>
<dbReference type="GO" id="GO:0004519">
    <property type="term" value="F:endonuclease activity"/>
    <property type="evidence" value="ECO:0007669"/>
    <property type="project" value="UniProtKB-KW"/>
</dbReference>
<dbReference type="EMBL" id="CP101751">
    <property type="protein sequence ID" value="UUC45552.1"/>
    <property type="molecule type" value="Genomic_DNA"/>
</dbReference>
<gene>
    <name evidence="2" type="ORF">NOX80_18270</name>
</gene>
<sequence length="297" mass="34166">MTYYWVNQGKTYNEENKGGYLWAPLKNSLNHSVFHWETMNDLKTNDIVFNYCKGYLVGYCIVTSLPYKIEIPPEFKRNNDWNIDGRMVNAEYHKFEKSIPLKELYENIKTLLPRKHSPITNNPIKANQGYLYKISNDCGVKILETTNTTMSLGIIAPTEATELPPNDIPDTTSRKGLVTSRVGQGAYRRKVLQRWQNKCAVTGCSITEILIASHIKPWRESNDQERLDVNNAILLSPKYDALFDRHLISFEDTGEIIISKRITPDSLGDLKLSGKERINNLTEANKTYLAHHRKKIE</sequence>
<name>A0ABY5IRS2_9FLAO</name>
<keyword evidence="3" id="KW-1185">Reference proteome</keyword>